<dbReference type="EMBL" id="CP120682">
    <property type="protein sequence ID" value="WKN37738.1"/>
    <property type="molecule type" value="Genomic_DNA"/>
</dbReference>
<keyword evidence="1" id="KW-0597">Phosphoprotein</keyword>
<protein>
    <submittedName>
        <fullName evidence="3">Response regulator</fullName>
    </submittedName>
</protein>
<dbReference type="PANTHER" id="PTHR44520:SF2">
    <property type="entry name" value="RESPONSE REGULATOR RCP1"/>
    <property type="match status" value="1"/>
</dbReference>
<dbReference type="SMART" id="SM00448">
    <property type="entry name" value="REC"/>
    <property type="match status" value="1"/>
</dbReference>
<evidence type="ECO:0000259" key="2">
    <source>
        <dbReference type="PROSITE" id="PS50110"/>
    </source>
</evidence>
<dbReference type="PROSITE" id="PS50110">
    <property type="entry name" value="RESPONSE_REGULATORY"/>
    <property type="match status" value="1"/>
</dbReference>
<reference evidence="3" key="2">
    <citation type="journal article" date="2024" name="Antonie Van Leeuwenhoek">
        <title>Roseihalotalea indica gen. nov., sp. nov., a halophilic Bacteroidetes from mesopelagic Southwest Indian Ocean with higher carbohydrate metabolic potential.</title>
        <authorList>
            <person name="Chen B."/>
            <person name="Zhang M."/>
            <person name="Lin D."/>
            <person name="Ye J."/>
            <person name="Tang K."/>
        </authorList>
    </citation>
    <scope>NUCLEOTIDE SEQUENCE</scope>
    <source>
        <strain evidence="3">TK19036</strain>
    </source>
</reference>
<dbReference type="CDD" id="cd17557">
    <property type="entry name" value="REC_Rcp-like"/>
    <property type="match status" value="1"/>
</dbReference>
<gene>
    <name evidence="3" type="ORF">K4G66_03325</name>
</gene>
<dbReference type="InterPro" id="IPR011006">
    <property type="entry name" value="CheY-like_superfamily"/>
</dbReference>
<dbReference type="InterPro" id="IPR001789">
    <property type="entry name" value="Sig_transdc_resp-reg_receiver"/>
</dbReference>
<dbReference type="Pfam" id="PF00072">
    <property type="entry name" value="Response_reg"/>
    <property type="match status" value="1"/>
</dbReference>
<dbReference type="Gene3D" id="3.40.50.2300">
    <property type="match status" value="1"/>
</dbReference>
<feature type="domain" description="Response regulatory" evidence="2">
    <location>
        <begin position="13"/>
        <end position="140"/>
    </location>
</feature>
<dbReference type="SUPFAM" id="SSF52172">
    <property type="entry name" value="CheY-like"/>
    <property type="match status" value="1"/>
</dbReference>
<proteinExistence type="predicted"/>
<organism evidence="3">
    <name type="scientific">Roseihalotalea indica</name>
    <dbReference type="NCBI Taxonomy" id="2867963"/>
    <lineage>
        <taxon>Bacteria</taxon>
        <taxon>Pseudomonadati</taxon>
        <taxon>Bacteroidota</taxon>
        <taxon>Cytophagia</taxon>
        <taxon>Cytophagales</taxon>
        <taxon>Catalimonadaceae</taxon>
        <taxon>Roseihalotalea</taxon>
    </lineage>
</organism>
<evidence type="ECO:0000256" key="1">
    <source>
        <dbReference type="PROSITE-ProRule" id="PRU00169"/>
    </source>
</evidence>
<evidence type="ECO:0000313" key="3">
    <source>
        <dbReference type="EMBL" id="WKN37738.1"/>
    </source>
</evidence>
<dbReference type="PANTHER" id="PTHR44520">
    <property type="entry name" value="RESPONSE REGULATOR RCP1-RELATED"/>
    <property type="match status" value="1"/>
</dbReference>
<dbReference type="AlphaFoldDB" id="A0AA49GNY9"/>
<reference evidence="3" key="1">
    <citation type="journal article" date="2023" name="Comput. Struct. Biotechnol. J.">
        <title>Discovery of a novel marine Bacteroidetes with a rich repertoire of carbohydrate-active enzymes.</title>
        <authorList>
            <person name="Chen B."/>
            <person name="Liu G."/>
            <person name="Chen Q."/>
            <person name="Wang H."/>
            <person name="Liu L."/>
            <person name="Tang K."/>
        </authorList>
    </citation>
    <scope>NUCLEOTIDE SEQUENCE</scope>
    <source>
        <strain evidence="3">TK19036</strain>
    </source>
</reference>
<dbReference type="GO" id="GO:0000160">
    <property type="term" value="P:phosphorelay signal transduction system"/>
    <property type="evidence" value="ECO:0007669"/>
    <property type="project" value="InterPro"/>
</dbReference>
<feature type="modified residue" description="4-aspartylphosphate" evidence="1">
    <location>
        <position position="73"/>
    </location>
</feature>
<dbReference type="InterPro" id="IPR052893">
    <property type="entry name" value="TCS_response_regulator"/>
</dbReference>
<accession>A0AA49GNY9</accession>
<sequence length="153" mass="17361">MNESSIKTPKTITILMADDDPDDRILTKDALEENRLANDLHFVEDGEELIDYLHQRGKFNQDNAPRPGLILLDLNMPRKDGREALAEIKADPQFKHIPIIVLTTSKAEEDIFKTYDLGVSSFITKPVSFEDLVYVTKAIGNYWFGIVELPKGK</sequence>
<name>A0AA49GNY9_9BACT</name>